<dbReference type="InterPro" id="IPR036866">
    <property type="entry name" value="RibonucZ/Hydroxyglut_hydro"/>
</dbReference>
<organism evidence="1 2">
    <name type="scientific">Pseudomonas syringae pv. actinidiae</name>
    <dbReference type="NCBI Taxonomy" id="103796"/>
    <lineage>
        <taxon>Bacteria</taxon>
        <taxon>Pseudomonadati</taxon>
        <taxon>Pseudomonadota</taxon>
        <taxon>Gammaproteobacteria</taxon>
        <taxon>Pseudomonadales</taxon>
        <taxon>Pseudomonadaceae</taxon>
        <taxon>Pseudomonas</taxon>
        <taxon>Pseudomonas syringae</taxon>
    </lineage>
</organism>
<name>A0AAN4Q8G2_PSESF</name>
<proteinExistence type="predicted"/>
<gene>
    <name evidence="1" type="ORF">KPSA3_04430</name>
</gene>
<accession>A0AAN4Q8G2</accession>
<dbReference type="Gene3D" id="3.60.15.10">
    <property type="entry name" value="Ribonuclease Z/Hydroxyacylglutathione hydrolase-like"/>
    <property type="match status" value="1"/>
</dbReference>
<evidence type="ECO:0000313" key="2">
    <source>
        <dbReference type="Proteomes" id="UP000248291"/>
    </source>
</evidence>
<dbReference type="RefSeq" id="WP_153303624.1">
    <property type="nucleotide sequence ID" value="NZ_BGKA01000157.1"/>
</dbReference>
<keyword evidence="1" id="KW-0540">Nuclease</keyword>
<dbReference type="Proteomes" id="UP000248291">
    <property type="component" value="Unassembled WGS sequence"/>
</dbReference>
<dbReference type="SUPFAM" id="SSF56281">
    <property type="entry name" value="Metallo-hydrolase/oxidoreductase"/>
    <property type="match status" value="1"/>
</dbReference>
<evidence type="ECO:0000313" key="1">
    <source>
        <dbReference type="EMBL" id="GBH18443.1"/>
    </source>
</evidence>
<keyword evidence="1" id="KW-0269">Exonuclease</keyword>
<reference evidence="1 2" key="1">
    <citation type="submission" date="2018-04" db="EMBL/GenBank/DDBJ databases">
        <title>Draft genome sequence of Pseudomonas syringae pv. actinidiae biovar 3 strains isolated from kiwifruit in Kagawa prefecture.</title>
        <authorList>
            <person name="Tabuchi M."/>
            <person name="Saito M."/>
            <person name="Fujiwara S."/>
            <person name="Sasa N."/>
            <person name="Akimitsu K."/>
            <person name="Gomi K."/>
            <person name="Konishi-Sugita S."/>
            <person name="Hamano K."/>
            <person name="Kataoka I."/>
        </authorList>
    </citation>
    <scope>NUCLEOTIDE SEQUENCE [LARGE SCALE GENOMIC DNA]</scope>
    <source>
        <strain evidence="1 2">MAFF212211</strain>
    </source>
</reference>
<protein>
    <submittedName>
        <fullName evidence="1">RNA processing exonuclease</fullName>
    </submittedName>
</protein>
<sequence>MAFFQVDRSQYPIGQGGFHSTVVHTSANRRLSMVVDCGGADAEHRGVLISAFAERHSPHDILAISHFDDDHINGIEELHGAGVRFNSVFLPHVEVKDYLLWMTLRFSVEDRNSYELSRLVQLGGRLYGGDFGPVVLVGSTGSTPSDDSRRGDSADDILVCCFRNNLPMTCNLSS</sequence>
<dbReference type="EMBL" id="BGKA01000157">
    <property type="protein sequence ID" value="GBH18443.1"/>
    <property type="molecule type" value="Genomic_DNA"/>
</dbReference>
<comment type="caution">
    <text evidence="1">The sequence shown here is derived from an EMBL/GenBank/DDBJ whole genome shotgun (WGS) entry which is preliminary data.</text>
</comment>
<dbReference type="AlphaFoldDB" id="A0AAN4Q8G2"/>
<keyword evidence="1" id="KW-0378">Hydrolase</keyword>
<dbReference type="GO" id="GO:0004527">
    <property type="term" value="F:exonuclease activity"/>
    <property type="evidence" value="ECO:0007669"/>
    <property type="project" value="UniProtKB-KW"/>
</dbReference>